<evidence type="ECO:0000313" key="2">
    <source>
        <dbReference type="EMBL" id="MDK2596375.1"/>
    </source>
</evidence>
<dbReference type="InterPro" id="IPR007197">
    <property type="entry name" value="rSAM"/>
</dbReference>
<dbReference type="InterPro" id="IPR058240">
    <property type="entry name" value="rSAM_sf"/>
</dbReference>
<dbReference type="InterPro" id="IPR034505">
    <property type="entry name" value="Coproporphyrinogen-III_oxidase"/>
</dbReference>
<gene>
    <name evidence="2" type="ORF">QNM18_15030</name>
</gene>
<comment type="caution">
    <text evidence="2">The sequence shown here is derived from an EMBL/GenBank/DDBJ whole genome shotgun (WGS) entry which is preliminary data.</text>
</comment>
<name>A0ABT7EN04_9GAMM</name>
<sequence>MEIKNDDAQLPVSDLNRKGFITTYPPSRYWKGTFHSEALEDNRLNLYIHIPFCIQRCRYCFFKIIELSESNQQDIDNYVDYLCKEIALVSKQYAWSKRPVDTLYFGGGTPSLLKARHLSQIMDTLNAHYTMALSEFVFEVEPITYNKKKSEELAQFGITRLSFGIQSFSDEVVTKTGRKDTETMNIDAIQRALDTGVIVNIDLLSGLEGETEQSWRYSIDRAIALNVHSITVYKMELYQNSKYFSDLHKNSIILPTDDQEMAFMDYAIEQLHANNYQNSTFFTFTKNGDYPQKHLHQRWQGEDTYGFGVSAFSSLQREYIQNTSRPEKYKAAIDQDMLPVERGVKLTSMDLIARDIVLGMKTARLDCKWLKAKHGIDLLSSNNLMLKKLIEQNFIAVQESTIKMTNKGVFYGDFVGKALSRHFLDSFA</sequence>
<dbReference type="SMART" id="SM00729">
    <property type="entry name" value="Elp3"/>
    <property type="match status" value="1"/>
</dbReference>
<dbReference type="CDD" id="cd01335">
    <property type="entry name" value="Radical_SAM"/>
    <property type="match status" value="1"/>
</dbReference>
<protein>
    <submittedName>
        <fullName evidence="2">Coproporphyrinogen-III oxidase family protein</fullName>
    </submittedName>
</protein>
<evidence type="ECO:0000313" key="3">
    <source>
        <dbReference type="Proteomes" id="UP001231915"/>
    </source>
</evidence>
<dbReference type="RefSeq" id="WP_284137697.1">
    <property type="nucleotide sequence ID" value="NZ_JASJUT010000006.1"/>
</dbReference>
<keyword evidence="3" id="KW-1185">Reference proteome</keyword>
<dbReference type="Gene3D" id="3.80.30.20">
    <property type="entry name" value="tm_1862 like domain"/>
    <property type="match status" value="1"/>
</dbReference>
<dbReference type="PANTHER" id="PTHR13932">
    <property type="entry name" value="COPROPORPHYRINIGEN III OXIDASE"/>
    <property type="match status" value="1"/>
</dbReference>
<dbReference type="Pfam" id="PF04055">
    <property type="entry name" value="Radical_SAM"/>
    <property type="match status" value="1"/>
</dbReference>
<feature type="domain" description="Radical SAM core" evidence="1">
    <location>
        <begin position="38"/>
        <end position="278"/>
    </location>
</feature>
<accession>A0ABT7EN04</accession>
<dbReference type="SFLD" id="SFLDS00029">
    <property type="entry name" value="Radical_SAM"/>
    <property type="match status" value="1"/>
</dbReference>
<evidence type="ECO:0000259" key="1">
    <source>
        <dbReference type="PROSITE" id="PS51918"/>
    </source>
</evidence>
<organism evidence="2 3">
    <name type="scientific">Pseudoalteromonas obscura</name>
    <dbReference type="NCBI Taxonomy" id="3048491"/>
    <lineage>
        <taxon>Bacteria</taxon>
        <taxon>Pseudomonadati</taxon>
        <taxon>Pseudomonadota</taxon>
        <taxon>Gammaproteobacteria</taxon>
        <taxon>Alteromonadales</taxon>
        <taxon>Pseudoalteromonadaceae</taxon>
        <taxon>Pseudoalteromonas</taxon>
    </lineage>
</organism>
<dbReference type="InterPro" id="IPR006638">
    <property type="entry name" value="Elp3/MiaA/NifB-like_rSAM"/>
</dbReference>
<dbReference type="PROSITE" id="PS51918">
    <property type="entry name" value="RADICAL_SAM"/>
    <property type="match status" value="1"/>
</dbReference>
<reference evidence="2 3" key="1">
    <citation type="submission" date="2023-05" db="EMBL/GenBank/DDBJ databases">
        <title>Pseudoalteromonas ardens sp. nov., Pseudoalteromonas obscura sp. nov., and Pseudoalteromonas umbrosa sp. nov., isolated from the coral Montipora capitata.</title>
        <authorList>
            <person name="Thomas E.M."/>
            <person name="Smith E.M."/>
            <person name="Papke E."/>
            <person name="Shlafstein M.D."/>
            <person name="Oline D.K."/>
            <person name="Videau P."/>
            <person name="Saw J.H."/>
            <person name="Strangman W.K."/>
            <person name="Ushijima B."/>
        </authorList>
    </citation>
    <scope>NUCLEOTIDE SEQUENCE [LARGE SCALE GENOMIC DNA]</scope>
    <source>
        <strain evidence="2 3">P94</strain>
    </source>
</reference>
<dbReference type="PANTHER" id="PTHR13932:SF5">
    <property type="entry name" value="RADICAL S-ADENOSYL METHIONINE DOMAIN-CONTAINING PROTEIN 1, MITOCHONDRIAL"/>
    <property type="match status" value="1"/>
</dbReference>
<dbReference type="SFLD" id="SFLDG01065">
    <property type="entry name" value="anaerobic_coproporphyrinogen-I"/>
    <property type="match status" value="1"/>
</dbReference>
<dbReference type="SUPFAM" id="SSF102114">
    <property type="entry name" value="Radical SAM enzymes"/>
    <property type="match status" value="1"/>
</dbReference>
<dbReference type="EMBL" id="JASJUT010000006">
    <property type="protein sequence ID" value="MDK2596375.1"/>
    <property type="molecule type" value="Genomic_DNA"/>
</dbReference>
<dbReference type="InterPro" id="IPR023404">
    <property type="entry name" value="rSAM_horseshoe"/>
</dbReference>
<dbReference type="Proteomes" id="UP001231915">
    <property type="component" value="Unassembled WGS sequence"/>
</dbReference>
<proteinExistence type="predicted"/>